<feature type="region of interest" description="Disordered" evidence="1">
    <location>
        <begin position="1"/>
        <end position="51"/>
    </location>
</feature>
<feature type="region of interest" description="Disordered" evidence="1">
    <location>
        <begin position="71"/>
        <end position="91"/>
    </location>
</feature>
<feature type="region of interest" description="Disordered" evidence="1">
    <location>
        <begin position="264"/>
        <end position="309"/>
    </location>
</feature>
<sequence length="309" mass="31755">MADTPWVRRAAGAPRGARAPENVPVPVLSRSPRVAGRRTPDRPRPDRPGRRACGPLVFAIALPAALLLGCSAEPPSTPPPSDPASDPTPVAADAARDELAALAAAAQDRHLVARYTFSRGGEPDRTIVVTSAEDGTWRVDVPGGALGGAADVSLAATADGLFQCALPSAARPQAASCVRLGDRDDTIPRRFDPRVQHPFTDWLDVLTDRRAPLSVSPAQPPKGVAGTCYAVETTSASLNAPLDVGIYCYDQDGTPTAVRTEHGTLTLAGPPAPAPPTVQLAGPVVDGEPLGTASPPPPEPSGSPSTGTQ</sequence>
<name>A0A420EYL9_9ACTN</name>
<organism evidence="2 3">
    <name type="scientific">Micromonospora globbae</name>
    <dbReference type="NCBI Taxonomy" id="1894969"/>
    <lineage>
        <taxon>Bacteria</taxon>
        <taxon>Bacillati</taxon>
        <taxon>Actinomycetota</taxon>
        <taxon>Actinomycetes</taxon>
        <taxon>Micromonosporales</taxon>
        <taxon>Micromonosporaceae</taxon>
        <taxon>Micromonospora</taxon>
    </lineage>
</organism>
<reference evidence="2 3" key="1">
    <citation type="journal article" date="2018" name="Int. J. Syst. Evol. Microbiol.">
        <title>Micromonospora globbae sp. nov., an endophytic actinomycete isolated from roots of Globba winitii C. H. Wright.</title>
        <authorList>
            <person name="Kuncharoen N."/>
            <person name="Pittayakhajonwut P."/>
            <person name="Tanasupawat S."/>
        </authorList>
    </citation>
    <scope>NUCLEOTIDE SEQUENCE [LARGE SCALE GENOMIC DNA]</scope>
    <source>
        <strain evidence="2 3">WPS1-2</strain>
    </source>
</reference>
<dbReference type="Proteomes" id="UP000285744">
    <property type="component" value="Unassembled WGS sequence"/>
</dbReference>
<dbReference type="AlphaFoldDB" id="A0A420EYL9"/>
<gene>
    <name evidence="2" type="ORF">D7I43_18575</name>
</gene>
<protein>
    <submittedName>
        <fullName evidence="2">Uncharacterized protein</fullName>
    </submittedName>
</protein>
<proteinExistence type="predicted"/>
<dbReference type="OrthoDB" id="5184325at2"/>
<feature type="compositionally biased region" description="Basic and acidic residues" evidence="1">
    <location>
        <begin position="38"/>
        <end position="49"/>
    </location>
</feature>
<dbReference type="EMBL" id="RAQQ01000013">
    <property type="protein sequence ID" value="RKF25793.1"/>
    <property type="molecule type" value="Genomic_DNA"/>
</dbReference>
<evidence type="ECO:0000256" key="1">
    <source>
        <dbReference type="SAM" id="MobiDB-lite"/>
    </source>
</evidence>
<evidence type="ECO:0000313" key="3">
    <source>
        <dbReference type="Proteomes" id="UP000285744"/>
    </source>
</evidence>
<comment type="caution">
    <text evidence="2">The sequence shown here is derived from an EMBL/GenBank/DDBJ whole genome shotgun (WGS) entry which is preliminary data.</text>
</comment>
<evidence type="ECO:0000313" key="2">
    <source>
        <dbReference type="EMBL" id="RKF25793.1"/>
    </source>
</evidence>
<accession>A0A420EYL9</accession>
<feature type="compositionally biased region" description="Low complexity" evidence="1">
    <location>
        <begin position="8"/>
        <end position="34"/>
    </location>
</feature>